<dbReference type="PANTHER" id="PTHR45560:SF4">
    <property type="entry name" value="OS04G0164500 PROTEIN"/>
    <property type="match status" value="1"/>
</dbReference>
<evidence type="ECO:0000313" key="2">
    <source>
        <dbReference type="EMBL" id="CAL5033707.1"/>
    </source>
</evidence>
<feature type="domain" description="KIB1-4 beta-propeller" evidence="1">
    <location>
        <begin position="73"/>
        <end position="340"/>
    </location>
</feature>
<evidence type="ECO:0000313" key="3">
    <source>
        <dbReference type="Proteomes" id="UP001497457"/>
    </source>
</evidence>
<dbReference type="EMBL" id="OZ075141">
    <property type="protein sequence ID" value="CAL5033707.1"/>
    <property type="molecule type" value="Genomic_DNA"/>
</dbReference>
<accession>A0ABC9D9K5</accession>
<dbReference type="AlphaFoldDB" id="A0ABC9D9K5"/>
<keyword evidence="3" id="KW-1185">Reference proteome</keyword>
<dbReference type="PANTHER" id="PTHR45560">
    <property type="entry name" value="OS04G0163150 PROTEIN-RELATED"/>
    <property type="match status" value="1"/>
</dbReference>
<dbReference type="Proteomes" id="UP001497457">
    <property type="component" value="Chromosome 31b"/>
</dbReference>
<organism evidence="2 3">
    <name type="scientific">Urochloa decumbens</name>
    <dbReference type="NCBI Taxonomy" id="240449"/>
    <lineage>
        <taxon>Eukaryota</taxon>
        <taxon>Viridiplantae</taxon>
        <taxon>Streptophyta</taxon>
        <taxon>Embryophyta</taxon>
        <taxon>Tracheophyta</taxon>
        <taxon>Spermatophyta</taxon>
        <taxon>Magnoliopsida</taxon>
        <taxon>Liliopsida</taxon>
        <taxon>Poales</taxon>
        <taxon>Poaceae</taxon>
        <taxon>PACMAD clade</taxon>
        <taxon>Panicoideae</taxon>
        <taxon>Panicodae</taxon>
        <taxon>Paniceae</taxon>
        <taxon>Melinidinae</taxon>
        <taxon>Urochloa</taxon>
    </lineage>
</organism>
<reference evidence="2" key="1">
    <citation type="submission" date="2024-10" db="EMBL/GenBank/DDBJ databases">
        <authorList>
            <person name="Ryan C."/>
        </authorList>
    </citation>
    <scope>NUCLEOTIDE SEQUENCE [LARGE SCALE GENOMIC DNA]</scope>
</reference>
<name>A0ABC9D9K5_9POAL</name>
<sequence>MAHTGESSIERLLPELLVEIHGRLESFVDRLAFASACGAPLRRLMRPEAPCLLLPGSTPERVTLQSLSESAAARAPDPDYVVLGSSAAGGWLVTADARGTLRMANPVTGEQADLPAVTTIPSVRRLYSGGWFCLALAPFAEARFGRGRHNQTAAGSGGDCWTGTFTHTAANMRLYFYRKVVLSVAPGGAPGRRSYAAMLLLRRRFGAPAFATAEDPTWRVAQSRDGVEDAIHHDGTFYSVTYSGDVEAWERDAETGAFASQAAAPRLAAFDERNLSRKYLAAAPDGRLMAVLKYSKEEQVQVHAQGYGGYQQSGTFTRVSFRVQVLDAARGRWEKTTDIGTWMWAGWVYFTDDDVGEACLRDVRHSQDRYGSIPGEVWGVGVYNLQTGVPERIIAQEDCPRWPPPAWFTPSV</sequence>
<dbReference type="InterPro" id="IPR011044">
    <property type="entry name" value="Quino_amine_DH_bsu"/>
</dbReference>
<dbReference type="InterPro" id="IPR005174">
    <property type="entry name" value="KIB1-4_b-propeller"/>
</dbReference>
<gene>
    <name evidence="2" type="ORF">URODEC1_LOCUS82785</name>
</gene>
<dbReference type="SUPFAM" id="SSF50969">
    <property type="entry name" value="YVTN repeat-like/Quinoprotein amine dehydrogenase"/>
    <property type="match status" value="1"/>
</dbReference>
<dbReference type="Pfam" id="PF03478">
    <property type="entry name" value="Beta-prop_KIB1-4"/>
    <property type="match status" value="1"/>
</dbReference>
<protein>
    <recommendedName>
        <fullName evidence="1">KIB1-4 beta-propeller domain-containing protein</fullName>
    </recommendedName>
</protein>
<proteinExistence type="predicted"/>
<evidence type="ECO:0000259" key="1">
    <source>
        <dbReference type="Pfam" id="PF03478"/>
    </source>
</evidence>